<feature type="compositionally biased region" description="Acidic residues" evidence="1">
    <location>
        <begin position="48"/>
        <end position="65"/>
    </location>
</feature>
<organism evidence="2 3">
    <name type="scientific">Melipona quadrifasciata</name>
    <dbReference type="NCBI Taxonomy" id="166423"/>
    <lineage>
        <taxon>Eukaryota</taxon>
        <taxon>Metazoa</taxon>
        <taxon>Ecdysozoa</taxon>
        <taxon>Arthropoda</taxon>
        <taxon>Hexapoda</taxon>
        <taxon>Insecta</taxon>
        <taxon>Pterygota</taxon>
        <taxon>Neoptera</taxon>
        <taxon>Endopterygota</taxon>
        <taxon>Hymenoptera</taxon>
        <taxon>Apocrita</taxon>
        <taxon>Aculeata</taxon>
        <taxon>Apoidea</taxon>
        <taxon>Anthophila</taxon>
        <taxon>Apidae</taxon>
        <taxon>Melipona</taxon>
    </lineage>
</organism>
<proteinExistence type="predicted"/>
<gene>
    <name evidence="2" type="ORF">WN51_12955</name>
</gene>
<protein>
    <submittedName>
        <fullName evidence="2">Uncharacterized protein</fullName>
    </submittedName>
</protein>
<feature type="region of interest" description="Disordered" evidence="1">
    <location>
        <begin position="722"/>
        <end position="763"/>
    </location>
</feature>
<feature type="region of interest" description="Disordered" evidence="1">
    <location>
        <begin position="45"/>
        <end position="70"/>
    </location>
</feature>
<dbReference type="OrthoDB" id="10039049at2759"/>
<feature type="region of interest" description="Disordered" evidence="1">
    <location>
        <begin position="337"/>
        <end position="363"/>
    </location>
</feature>
<evidence type="ECO:0000256" key="1">
    <source>
        <dbReference type="SAM" id="MobiDB-lite"/>
    </source>
</evidence>
<evidence type="ECO:0000313" key="2">
    <source>
        <dbReference type="EMBL" id="KOX80472.1"/>
    </source>
</evidence>
<dbReference type="EMBL" id="KQ435700">
    <property type="protein sequence ID" value="KOX80472.1"/>
    <property type="molecule type" value="Genomic_DNA"/>
</dbReference>
<reference evidence="2 3" key="1">
    <citation type="submission" date="2015-07" db="EMBL/GenBank/DDBJ databases">
        <title>The genome of Melipona quadrifasciata.</title>
        <authorList>
            <person name="Pan H."/>
            <person name="Kapheim K."/>
        </authorList>
    </citation>
    <scope>NUCLEOTIDE SEQUENCE [LARGE SCALE GENOMIC DNA]</scope>
    <source>
        <strain evidence="2">0111107301</strain>
        <tissue evidence="2">Whole body</tissue>
    </source>
</reference>
<keyword evidence="3" id="KW-1185">Reference proteome</keyword>
<accession>A0A0N0BKG6</accession>
<evidence type="ECO:0000313" key="3">
    <source>
        <dbReference type="Proteomes" id="UP000053105"/>
    </source>
</evidence>
<dbReference type="AlphaFoldDB" id="A0A0N0BKG6"/>
<name>A0A0N0BKG6_9HYME</name>
<feature type="compositionally biased region" description="Basic and acidic residues" evidence="1">
    <location>
        <begin position="729"/>
        <end position="745"/>
    </location>
</feature>
<sequence length="810" mass="91398">MDKQNRGESPRSCSDASAVVAVVGVGVGVGVGVVAVVVVDVGDVGDGGGDDGGDGDSGVDDDWTEEQSLGEQRQMWRDGCLTSCSILLLYCFVHSTTKSFFDPSLYNPNLLSQDSRQFMRTVYQIDTNDVQLEKTCVLKRPKNTPKVLDPTPLDRFLLILSYGQNIQIWGWLVSSAIPDNAMPPHESRDPNQPIANFRCNSVAPEEARFSGLPPLKSLSVIISTETGIIKKETNDRNCPFFVRVPVCSQTSPWRMQVTLQQVKLLSLDVNVRITKFEKNYVTHTPNPTSSEKLMVRIIPNLRLIEVELQTKVGFPARAIFSKPKVSLGKLDYKIKSKANGQKPREEKRQQQQQQQQQPEEEISERRLPSTMYPIFLRVRRQSAQLRTLPNIKFLAFTPRSAIRSERCCIVMQMVSKWERKTCKISRFTDNEIAEMQMYNGNVTEEKISEIVPDLKVQSLCTKIHLIEESYFGLIYFAINEDALTCSKDLSVECAFTSISDRDITYYPPCNVDTVITPKTQDRTRAAAAAYQKNAKIPRMCGGFERFSSWARDADHNVIINITRITNLFRVRESVSTSSQHKTPFRCLKPALGSGIYGLLIVRFFSRFDSTRCSLVSRQFYISPENLKELENLNTQAWNAPFTVQVLGHPNTRTTVPVTVRVTILVLITATASKYQDRVKDHPRRVAPTMPGTDDTTQSGTPCSAGWLANKLLKGHPLQVTSEYYGGSRTGRESTAKEEKGEKQMEEMSPMFDTGEDSLENGEKGETNLERRLYCKRETKVEIGKDEMDDLRDCWKIIPRTFMDYRIIGGS</sequence>
<dbReference type="Proteomes" id="UP000053105">
    <property type="component" value="Unassembled WGS sequence"/>
</dbReference>